<evidence type="ECO:0000313" key="2">
    <source>
        <dbReference type="Proteomes" id="UP000006729"/>
    </source>
</evidence>
<sequence length="66" mass="6788">MDDAKYFSPPAPESASGGYSLAAKGGGVGLISLLLGILIYILNRRGCTGRCEFEVGGDPEAPEEGL</sequence>
<name>U7DZ92_POPTR</name>
<dbReference type="InParanoid" id="U7DZ92"/>
<organism evidence="1 2">
    <name type="scientific">Populus trichocarpa</name>
    <name type="common">Western balsam poplar</name>
    <name type="synonym">Populus balsamifera subsp. trichocarpa</name>
    <dbReference type="NCBI Taxonomy" id="3694"/>
    <lineage>
        <taxon>Eukaryota</taxon>
        <taxon>Viridiplantae</taxon>
        <taxon>Streptophyta</taxon>
        <taxon>Embryophyta</taxon>
        <taxon>Tracheophyta</taxon>
        <taxon>Spermatophyta</taxon>
        <taxon>Magnoliopsida</taxon>
        <taxon>eudicotyledons</taxon>
        <taxon>Gunneridae</taxon>
        <taxon>Pentapetalae</taxon>
        <taxon>rosids</taxon>
        <taxon>fabids</taxon>
        <taxon>Malpighiales</taxon>
        <taxon>Salicaceae</taxon>
        <taxon>Saliceae</taxon>
        <taxon>Populus</taxon>
    </lineage>
</organism>
<dbReference type="Proteomes" id="UP000006729">
    <property type="component" value="Chromosome 12"/>
</dbReference>
<dbReference type="EMBL" id="CM009301">
    <property type="protein sequence ID" value="PNT09184.1"/>
    <property type="molecule type" value="Genomic_DNA"/>
</dbReference>
<protein>
    <submittedName>
        <fullName evidence="1">Uncharacterized protein</fullName>
    </submittedName>
</protein>
<evidence type="ECO:0000313" key="1">
    <source>
        <dbReference type="EMBL" id="PNT09184.1"/>
    </source>
</evidence>
<proteinExistence type="predicted"/>
<keyword evidence="2" id="KW-1185">Reference proteome</keyword>
<dbReference type="AlphaFoldDB" id="U7DZ92"/>
<gene>
    <name evidence="1" type="ORF">POPTR_012G030900</name>
</gene>
<reference evidence="1 2" key="1">
    <citation type="journal article" date="2006" name="Science">
        <title>The genome of black cottonwood, Populus trichocarpa (Torr. &amp; Gray).</title>
        <authorList>
            <person name="Tuskan G.A."/>
            <person name="Difazio S."/>
            <person name="Jansson S."/>
            <person name="Bohlmann J."/>
            <person name="Grigoriev I."/>
            <person name="Hellsten U."/>
            <person name="Putnam N."/>
            <person name="Ralph S."/>
            <person name="Rombauts S."/>
            <person name="Salamov A."/>
            <person name="Schein J."/>
            <person name="Sterck L."/>
            <person name="Aerts A."/>
            <person name="Bhalerao R.R."/>
            <person name="Bhalerao R.P."/>
            <person name="Blaudez D."/>
            <person name="Boerjan W."/>
            <person name="Brun A."/>
            <person name="Brunner A."/>
            <person name="Busov V."/>
            <person name="Campbell M."/>
            <person name="Carlson J."/>
            <person name="Chalot M."/>
            <person name="Chapman J."/>
            <person name="Chen G.L."/>
            <person name="Cooper D."/>
            <person name="Coutinho P.M."/>
            <person name="Couturier J."/>
            <person name="Covert S."/>
            <person name="Cronk Q."/>
            <person name="Cunningham R."/>
            <person name="Davis J."/>
            <person name="Degroeve S."/>
            <person name="Dejardin A."/>
            <person name="Depamphilis C."/>
            <person name="Detter J."/>
            <person name="Dirks B."/>
            <person name="Dubchak I."/>
            <person name="Duplessis S."/>
            <person name="Ehlting J."/>
            <person name="Ellis B."/>
            <person name="Gendler K."/>
            <person name="Goodstein D."/>
            <person name="Gribskov M."/>
            <person name="Grimwood J."/>
            <person name="Groover A."/>
            <person name="Gunter L."/>
            <person name="Hamberger B."/>
            <person name="Heinze B."/>
            <person name="Helariutta Y."/>
            <person name="Henrissat B."/>
            <person name="Holligan D."/>
            <person name="Holt R."/>
            <person name="Huang W."/>
            <person name="Islam-Faridi N."/>
            <person name="Jones S."/>
            <person name="Jones-Rhoades M."/>
            <person name="Jorgensen R."/>
            <person name="Joshi C."/>
            <person name="Kangasjarvi J."/>
            <person name="Karlsson J."/>
            <person name="Kelleher C."/>
            <person name="Kirkpatrick R."/>
            <person name="Kirst M."/>
            <person name="Kohler A."/>
            <person name="Kalluri U."/>
            <person name="Larimer F."/>
            <person name="Leebens-Mack J."/>
            <person name="Leple J.C."/>
            <person name="Locascio P."/>
            <person name="Lou Y."/>
            <person name="Lucas S."/>
            <person name="Martin F."/>
            <person name="Montanini B."/>
            <person name="Napoli C."/>
            <person name="Nelson D.R."/>
            <person name="Nelson C."/>
            <person name="Nieminen K."/>
            <person name="Nilsson O."/>
            <person name="Pereda V."/>
            <person name="Peter G."/>
            <person name="Philippe R."/>
            <person name="Pilate G."/>
            <person name="Poliakov A."/>
            <person name="Razumovskaya J."/>
            <person name="Richardson P."/>
            <person name="Rinaldi C."/>
            <person name="Ritland K."/>
            <person name="Rouze P."/>
            <person name="Ryaboy D."/>
            <person name="Schmutz J."/>
            <person name="Schrader J."/>
            <person name="Segerman B."/>
            <person name="Shin H."/>
            <person name="Siddiqui A."/>
            <person name="Sterky F."/>
            <person name="Terry A."/>
            <person name="Tsai C.J."/>
            <person name="Uberbacher E."/>
            <person name="Unneberg P."/>
            <person name="Vahala J."/>
            <person name="Wall K."/>
            <person name="Wessler S."/>
            <person name="Yang G."/>
            <person name="Yin T."/>
            <person name="Douglas C."/>
            <person name="Marra M."/>
            <person name="Sandberg G."/>
            <person name="Van de Peer Y."/>
            <person name="Rokhsar D."/>
        </authorList>
    </citation>
    <scope>NUCLEOTIDE SEQUENCE [LARGE SCALE GENOMIC DNA]</scope>
    <source>
        <strain evidence="2">cv. Nisqually</strain>
    </source>
</reference>
<dbReference type="HOGENOM" id="CLU_2835983_0_0_1"/>
<accession>U7DZ92</accession>